<keyword evidence="6 11" id="KW-0378">Hydrolase</keyword>
<sequence length="338" mass="36200">MITALATIFVFGLIVFIHELGHFITAKLSGMRVDEFAIGFGPVLLKKQYGETLYSVRCIPLGGFNRIAGMTPDEPLDDGSFYTKPAYKKLIVISAGAIFNFLLAIVIYFGLNATVGTMVSTDKPIIGSVITGGAADLGKLQGGDIILSIDNQPISKWSEISERLKGTANHGVTVVVNRNGETVETTVIPKMEKDTPKLGIYQAYETIPHSIGDSFILAVQKTGYIIVAMVDGLREMVVGTEQAEVSGPVGISHMAGSIAQQGFAPLLSFAALLSINLGVINLLPLPVLDGGHLIIILIEAITRRKLPAKALMYIQMIGIALLVTIFVYATAKDILQLL</sequence>
<dbReference type="InterPro" id="IPR004387">
    <property type="entry name" value="Pept_M50_Zn"/>
</dbReference>
<evidence type="ECO:0000256" key="7">
    <source>
        <dbReference type="ARBA" id="ARBA00022833"/>
    </source>
</evidence>
<dbReference type="Proteomes" id="UP000070226">
    <property type="component" value="Unassembled WGS sequence"/>
</dbReference>
<dbReference type="InterPro" id="IPR036034">
    <property type="entry name" value="PDZ_sf"/>
</dbReference>
<evidence type="ECO:0000256" key="8">
    <source>
        <dbReference type="ARBA" id="ARBA00022989"/>
    </source>
</evidence>
<reference evidence="13 14" key="1">
    <citation type="submission" date="2016-01" db="EMBL/GenBank/DDBJ databases">
        <authorList>
            <person name="Oliw E.H."/>
        </authorList>
    </citation>
    <scope>NUCLEOTIDE SEQUENCE [LARGE SCALE GENOMIC DNA]</scope>
    <source>
        <strain evidence="13 14">CMW7756B</strain>
    </source>
</reference>
<feature type="domain" description="PDZ" evidence="12">
    <location>
        <begin position="104"/>
        <end position="191"/>
    </location>
</feature>
<dbReference type="InterPro" id="IPR008915">
    <property type="entry name" value="Peptidase_M50"/>
</dbReference>
<dbReference type="GO" id="GO:0004222">
    <property type="term" value="F:metalloendopeptidase activity"/>
    <property type="evidence" value="ECO:0007669"/>
    <property type="project" value="InterPro"/>
</dbReference>
<dbReference type="GO" id="GO:0016020">
    <property type="term" value="C:membrane"/>
    <property type="evidence" value="ECO:0007669"/>
    <property type="project" value="UniProtKB-SubCell"/>
</dbReference>
<accession>A0A133S585</accession>
<dbReference type="AlphaFoldDB" id="A0A133S585"/>
<dbReference type="InterPro" id="IPR041489">
    <property type="entry name" value="PDZ_6"/>
</dbReference>
<evidence type="ECO:0000256" key="5">
    <source>
        <dbReference type="ARBA" id="ARBA00022692"/>
    </source>
</evidence>
<dbReference type="EMBL" id="LRQT01000020">
    <property type="protein sequence ID" value="KXA64694.1"/>
    <property type="molecule type" value="Genomic_DNA"/>
</dbReference>
<dbReference type="RefSeq" id="WP_005379402.1">
    <property type="nucleotide sequence ID" value="NZ_CABKSO010000001.1"/>
</dbReference>
<evidence type="ECO:0000256" key="11">
    <source>
        <dbReference type="RuleBase" id="RU362031"/>
    </source>
</evidence>
<dbReference type="EC" id="3.4.24.-" evidence="11"/>
<dbReference type="PROSITE" id="PS50106">
    <property type="entry name" value="PDZ"/>
    <property type="match status" value="1"/>
</dbReference>
<evidence type="ECO:0000256" key="10">
    <source>
        <dbReference type="ARBA" id="ARBA00023136"/>
    </source>
</evidence>
<keyword evidence="11" id="KW-0479">Metal-binding</keyword>
<dbReference type="GO" id="GO:0046872">
    <property type="term" value="F:metal ion binding"/>
    <property type="evidence" value="ECO:0007669"/>
    <property type="project" value="UniProtKB-KW"/>
</dbReference>
<keyword evidence="9 11" id="KW-0482">Metalloprotease</keyword>
<name>A0A133S585_9FIRM</name>
<evidence type="ECO:0000256" key="1">
    <source>
        <dbReference type="ARBA" id="ARBA00001947"/>
    </source>
</evidence>
<dbReference type="CDD" id="cd23081">
    <property type="entry name" value="cpPDZ_EcRseP-like"/>
    <property type="match status" value="1"/>
</dbReference>
<evidence type="ECO:0000256" key="4">
    <source>
        <dbReference type="ARBA" id="ARBA00022670"/>
    </source>
</evidence>
<evidence type="ECO:0000256" key="2">
    <source>
        <dbReference type="ARBA" id="ARBA00004141"/>
    </source>
</evidence>
<evidence type="ECO:0000313" key="14">
    <source>
        <dbReference type="Proteomes" id="UP000070226"/>
    </source>
</evidence>
<keyword evidence="10 11" id="KW-0472">Membrane</keyword>
<comment type="subcellular location">
    <subcellularLocation>
        <location evidence="2">Membrane</location>
        <topology evidence="2">Multi-pass membrane protein</topology>
    </subcellularLocation>
</comment>
<dbReference type="Pfam" id="PF02163">
    <property type="entry name" value="Peptidase_M50"/>
    <property type="match status" value="1"/>
</dbReference>
<dbReference type="Gene3D" id="2.30.42.10">
    <property type="match status" value="1"/>
</dbReference>
<evidence type="ECO:0000256" key="3">
    <source>
        <dbReference type="ARBA" id="ARBA00007931"/>
    </source>
</evidence>
<feature type="transmembrane region" description="Helical" evidence="11">
    <location>
        <begin position="6"/>
        <end position="24"/>
    </location>
</feature>
<dbReference type="GO" id="GO:0006508">
    <property type="term" value="P:proteolysis"/>
    <property type="evidence" value="ECO:0007669"/>
    <property type="project" value="UniProtKB-KW"/>
</dbReference>
<keyword evidence="5 11" id="KW-0812">Transmembrane</keyword>
<comment type="similarity">
    <text evidence="3 11">Belongs to the peptidase M50B family.</text>
</comment>
<evidence type="ECO:0000256" key="6">
    <source>
        <dbReference type="ARBA" id="ARBA00022801"/>
    </source>
</evidence>
<organism evidence="13">
    <name type="scientific">Veillonella atypica</name>
    <dbReference type="NCBI Taxonomy" id="39777"/>
    <lineage>
        <taxon>Bacteria</taxon>
        <taxon>Bacillati</taxon>
        <taxon>Bacillota</taxon>
        <taxon>Negativicutes</taxon>
        <taxon>Veillonellales</taxon>
        <taxon>Veillonellaceae</taxon>
        <taxon>Veillonella</taxon>
    </lineage>
</organism>
<dbReference type="PANTHER" id="PTHR42837:SF2">
    <property type="entry name" value="MEMBRANE METALLOPROTEASE ARASP2, CHLOROPLASTIC-RELATED"/>
    <property type="match status" value="1"/>
</dbReference>
<dbReference type="PANTHER" id="PTHR42837">
    <property type="entry name" value="REGULATOR OF SIGMA-E PROTEASE RSEP"/>
    <property type="match status" value="1"/>
</dbReference>
<dbReference type="NCBIfam" id="TIGR00054">
    <property type="entry name" value="RIP metalloprotease RseP"/>
    <property type="match status" value="1"/>
</dbReference>
<evidence type="ECO:0000259" key="12">
    <source>
        <dbReference type="PROSITE" id="PS50106"/>
    </source>
</evidence>
<keyword evidence="7 11" id="KW-0862">Zinc</keyword>
<protein>
    <recommendedName>
        <fullName evidence="11">Zinc metalloprotease</fullName>
        <ecNumber evidence="11">3.4.24.-</ecNumber>
    </recommendedName>
</protein>
<gene>
    <name evidence="13" type="ORF">HMPREF3233_00819</name>
</gene>
<keyword evidence="8 11" id="KW-1133">Transmembrane helix</keyword>
<comment type="cofactor">
    <cofactor evidence="1 11">
        <name>Zn(2+)</name>
        <dbReference type="ChEBI" id="CHEBI:29105"/>
    </cofactor>
</comment>
<dbReference type="GeneID" id="57773569"/>
<comment type="caution">
    <text evidence="13">The sequence shown here is derived from an EMBL/GenBank/DDBJ whole genome shotgun (WGS) entry which is preliminary data.</text>
</comment>
<dbReference type="STRING" id="39777.B7L28_04190"/>
<feature type="transmembrane region" description="Helical" evidence="11">
    <location>
        <begin position="90"/>
        <end position="111"/>
    </location>
</feature>
<evidence type="ECO:0000256" key="9">
    <source>
        <dbReference type="ARBA" id="ARBA00023049"/>
    </source>
</evidence>
<dbReference type="Pfam" id="PF17820">
    <property type="entry name" value="PDZ_6"/>
    <property type="match status" value="1"/>
</dbReference>
<proteinExistence type="inferred from homology"/>
<evidence type="ECO:0000313" key="13">
    <source>
        <dbReference type="EMBL" id="KXA64694.1"/>
    </source>
</evidence>
<dbReference type="SMART" id="SM00228">
    <property type="entry name" value="PDZ"/>
    <property type="match status" value="1"/>
</dbReference>
<dbReference type="KEGG" id="vat:B7L28_04190"/>
<feature type="transmembrane region" description="Helical" evidence="11">
    <location>
        <begin position="310"/>
        <end position="331"/>
    </location>
</feature>
<dbReference type="PATRIC" id="fig|39777.7.peg.805"/>
<dbReference type="SUPFAM" id="SSF50156">
    <property type="entry name" value="PDZ domain-like"/>
    <property type="match status" value="1"/>
</dbReference>
<dbReference type="CDD" id="cd06163">
    <property type="entry name" value="S2P-M50_PDZ_RseP-like"/>
    <property type="match status" value="1"/>
</dbReference>
<keyword evidence="4 13" id="KW-0645">Protease</keyword>
<dbReference type="InterPro" id="IPR001478">
    <property type="entry name" value="PDZ"/>
</dbReference>